<dbReference type="EMBL" id="CP048630">
    <property type="protein sequence ID" value="QIB35572.1"/>
    <property type="molecule type" value="Genomic_DNA"/>
</dbReference>
<feature type="binding site" evidence="4">
    <location>
        <position position="190"/>
    </location>
    <ligand>
        <name>FAD</name>
        <dbReference type="ChEBI" id="CHEBI:57692"/>
    </ligand>
</feature>
<dbReference type="Proteomes" id="UP000464751">
    <property type="component" value="Chromosome"/>
</dbReference>
<dbReference type="Pfam" id="PF11794">
    <property type="entry name" value="HpaB_N"/>
    <property type="match status" value="1"/>
</dbReference>
<evidence type="ECO:0000256" key="4">
    <source>
        <dbReference type="PIRSR" id="PIRSR000331-2"/>
    </source>
</evidence>
<evidence type="ECO:0000256" key="2">
    <source>
        <dbReference type="ARBA" id="ARBA00022827"/>
    </source>
</evidence>
<dbReference type="InterPro" id="IPR004925">
    <property type="entry name" value="HpaB/PvcC/4-BUDH"/>
</dbReference>
<feature type="domain" description="HpaB/PvcC/4-BUDH N-terminal" evidence="6">
    <location>
        <begin position="5"/>
        <end position="271"/>
    </location>
</feature>
<keyword evidence="7" id="KW-0503">Monooxygenase</keyword>
<dbReference type="PANTHER" id="PTHR36117:SF3">
    <property type="entry name" value="4-HYDROXYPHENYLACETATE 3-MONOOXYGENASE-RELATED"/>
    <property type="match status" value="1"/>
</dbReference>
<dbReference type="InterPro" id="IPR036250">
    <property type="entry name" value="AcylCo_DH-like_C"/>
</dbReference>
<dbReference type="GO" id="GO:0016627">
    <property type="term" value="F:oxidoreductase activity, acting on the CH-CH group of donors"/>
    <property type="evidence" value="ECO:0007669"/>
    <property type="project" value="InterPro"/>
</dbReference>
<dbReference type="GO" id="GO:0004497">
    <property type="term" value="F:monooxygenase activity"/>
    <property type="evidence" value="ECO:0007669"/>
    <property type="project" value="UniProtKB-KW"/>
</dbReference>
<dbReference type="AlphaFoldDB" id="A0A6P1YR18"/>
<evidence type="ECO:0000256" key="3">
    <source>
        <dbReference type="ARBA" id="ARBA00023002"/>
    </source>
</evidence>
<keyword evidence="2 4" id="KW-0274">FAD</keyword>
<gene>
    <name evidence="7" type="ORF">G3A50_19060</name>
</gene>
<dbReference type="Gene3D" id="1.20.140.10">
    <property type="entry name" value="Butyryl-CoA Dehydrogenase, subunit A, domain 3"/>
    <property type="match status" value="1"/>
</dbReference>
<organism evidence="7 8">
    <name type="scientific">Ancylobacter pratisalsi</name>
    <dbReference type="NCBI Taxonomy" id="1745854"/>
    <lineage>
        <taxon>Bacteria</taxon>
        <taxon>Pseudomonadati</taxon>
        <taxon>Pseudomonadota</taxon>
        <taxon>Alphaproteobacteria</taxon>
        <taxon>Hyphomicrobiales</taxon>
        <taxon>Xanthobacteraceae</taxon>
        <taxon>Ancylobacter</taxon>
    </lineage>
</organism>
<dbReference type="Gene3D" id="1.10.3140.10">
    <property type="entry name" value="4-hydroxybutyryl-coa dehydratase, domain 1"/>
    <property type="match status" value="1"/>
</dbReference>
<dbReference type="InterPro" id="IPR024674">
    <property type="entry name" value="HpaB/PvcC/4-BUDH_N"/>
</dbReference>
<keyword evidence="8" id="KW-1185">Reference proteome</keyword>
<name>A0A6P1YR18_9HYPH</name>
<evidence type="ECO:0000259" key="6">
    <source>
        <dbReference type="Pfam" id="PF11794"/>
    </source>
</evidence>
<feature type="domain" description="HpaB/PvcC/4-BUDH C-terminal" evidence="5">
    <location>
        <begin position="281"/>
        <end position="477"/>
    </location>
</feature>
<dbReference type="InterPro" id="IPR024719">
    <property type="entry name" value="HpaB/PvcC/4-BUDH_C"/>
</dbReference>
<dbReference type="InterPro" id="IPR046373">
    <property type="entry name" value="Acyl-CoA_Oxase/DH_mid-dom_sf"/>
</dbReference>
<dbReference type="Pfam" id="PF03241">
    <property type="entry name" value="HpaB"/>
    <property type="match status" value="1"/>
</dbReference>
<dbReference type="PANTHER" id="PTHR36117">
    <property type="entry name" value="4-HYDROXYPHENYLACETATE 3-MONOOXYGENASE-RELATED"/>
    <property type="match status" value="1"/>
</dbReference>
<evidence type="ECO:0000313" key="8">
    <source>
        <dbReference type="Proteomes" id="UP000464751"/>
    </source>
</evidence>
<evidence type="ECO:0000259" key="5">
    <source>
        <dbReference type="Pfam" id="PF03241"/>
    </source>
</evidence>
<evidence type="ECO:0000313" key="7">
    <source>
        <dbReference type="EMBL" id="QIB35572.1"/>
    </source>
</evidence>
<feature type="binding site" evidence="4">
    <location>
        <begin position="153"/>
        <end position="156"/>
    </location>
    <ligand>
        <name>FAD</name>
        <dbReference type="ChEBI" id="CHEBI:57692"/>
    </ligand>
</feature>
<keyword evidence="1" id="KW-0285">Flavoprotein</keyword>
<sequence length="498" mass="55591">MSHKTAEDHLRSLDDGRRVFIDGERVEKVTEHPAFRNAARSVAGLYDFQKRPEQLEKMTFDAGGGRRVSRSWELPTSYDELVRRREALVSWAELHHGFMGRSPDHVASTISAMYMGVDVFEAHQGGRPDAVRDYYAHARDNDLYISYVIIDPQGDRSKATSAEGNADLAVAIVDEDAGGITVRGSKMLGTGAVLSNEILVTTLRPLKADEARYAFTAAVPLNLAGMSLLSRRSYEGAASSSFDYPLASRFDENDALLFFDDVKIPWDRIFVHRDPTCQLAQWHDTPAHAYQNYQAEIRLLVKLRFLVGLARKITETIGTYHFPQVRETLGELAGHVGMIEAFVHGMEAKGRHRGRYFLPDAGLVYAAQVQSQLLYPKIIHFLRELSGGGMLMLPSTVEDFAHPEIGPMIARTQYSPHLSSEERVKLFKLAWDAVGSEFASRHTQYEMFYSGPRTVTTGMAFRTFDWEQATGAVDTMLASYPTPDIAPAQPSAPVRRAG</sequence>
<dbReference type="InterPro" id="IPR009100">
    <property type="entry name" value="AcylCoA_DH/oxidase_NM_dom_sf"/>
</dbReference>
<dbReference type="SUPFAM" id="SSF47203">
    <property type="entry name" value="Acyl-CoA dehydrogenase C-terminal domain-like"/>
    <property type="match status" value="1"/>
</dbReference>
<dbReference type="SUPFAM" id="SSF56645">
    <property type="entry name" value="Acyl-CoA dehydrogenase NM domain-like"/>
    <property type="match status" value="1"/>
</dbReference>
<keyword evidence="3" id="KW-0560">Oxidoreductase</keyword>
<dbReference type="RefSeq" id="WP_163076712.1">
    <property type="nucleotide sequence ID" value="NZ_CP048630.1"/>
</dbReference>
<reference evidence="7 8" key="1">
    <citation type="submission" date="2020-02" db="EMBL/GenBank/DDBJ databases">
        <authorList>
            <person name="Li G."/>
        </authorList>
    </citation>
    <scope>NUCLEOTIDE SEQUENCE [LARGE SCALE GENOMIC DNA]</scope>
    <source>
        <strain evidence="7 8">DSM 102029</strain>
    </source>
</reference>
<dbReference type="KEGG" id="apra:G3A50_19060"/>
<proteinExistence type="predicted"/>
<accession>A0A6P1YR18</accession>
<evidence type="ECO:0000256" key="1">
    <source>
        <dbReference type="ARBA" id="ARBA00022630"/>
    </source>
</evidence>
<dbReference type="PIRSF" id="PIRSF000331">
    <property type="entry name" value="HpaA_HpaB"/>
    <property type="match status" value="1"/>
</dbReference>
<dbReference type="Gene3D" id="2.40.110.10">
    <property type="entry name" value="Butyryl-CoA Dehydrogenase, subunit A, domain 2"/>
    <property type="match status" value="1"/>
</dbReference>
<protein>
    <submittedName>
        <fullName evidence="7">4-hydroxyphenylacetate 3-monooxygenase</fullName>
    </submittedName>
</protein>